<dbReference type="Gene3D" id="2.10.260.10">
    <property type="match status" value="1"/>
</dbReference>
<dbReference type="InterPro" id="IPR007159">
    <property type="entry name" value="SpoVT-AbrB_dom"/>
</dbReference>
<feature type="domain" description="SpoVT-AbrB" evidence="2">
    <location>
        <begin position="6"/>
        <end position="51"/>
    </location>
</feature>
<reference evidence="3 4" key="1">
    <citation type="journal article" date="2016" name="Nat. Commun.">
        <title>Thousands of microbial genomes shed light on interconnected biogeochemical processes in an aquifer system.</title>
        <authorList>
            <person name="Anantharaman K."/>
            <person name="Brown C.T."/>
            <person name="Hug L.A."/>
            <person name="Sharon I."/>
            <person name="Castelle C.J."/>
            <person name="Probst A.J."/>
            <person name="Thomas B.C."/>
            <person name="Singh A."/>
            <person name="Wilkins M.J."/>
            <person name="Karaoz U."/>
            <person name="Brodie E.L."/>
            <person name="Williams K.H."/>
            <person name="Hubbard S.S."/>
            <person name="Banfield J.F."/>
        </authorList>
    </citation>
    <scope>NUCLEOTIDE SEQUENCE [LARGE SCALE GENOMIC DNA]</scope>
</reference>
<dbReference type="AlphaFoldDB" id="A0A1F4VAL6"/>
<name>A0A1F4VAL6_UNCKA</name>
<keyword evidence="1" id="KW-0238">DNA-binding</keyword>
<dbReference type="STRING" id="1802620.A3D91_01685"/>
<dbReference type="InterPro" id="IPR037914">
    <property type="entry name" value="SpoVT-AbrB_sf"/>
</dbReference>
<dbReference type="GO" id="GO:0003677">
    <property type="term" value="F:DNA binding"/>
    <property type="evidence" value="ECO:0007669"/>
    <property type="project" value="UniProtKB-UniRule"/>
</dbReference>
<organism evidence="3 4">
    <name type="scientific">candidate division WWE3 bacterium RIFCSPHIGHO2_02_FULL_38_14</name>
    <dbReference type="NCBI Taxonomy" id="1802620"/>
    <lineage>
        <taxon>Bacteria</taxon>
        <taxon>Katanobacteria</taxon>
    </lineage>
</organism>
<comment type="caution">
    <text evidence="3">The sequence shown here is derived from an EMBL/GenBank/DDBJ whole genome shotgun (WGS) entry which is preliminary data.</text>
</comment>
<dbReference type="Proteomes" id="UP000178127">
    <property type="component" value="Unassembled WGS sequence"/>
</dbReference>
<dbReference type="SUPFAM" id="SSF89447">
    <property type="entry name" value="AbrB/MazE/MraZ-like"/>
    <property type="match status" value="1"/>
</dbReference>
<protein>
    <recommendedName>
        <fullName evidence="2">SpoVT-AbrB domain-containing protein</fullName>
    </recommendedName>
</protein>
<evidence type="ECO:0000259" key="2">
    <source>
        <dbReference type="PROSITE" id="PS51740"/>
    </source>
</evidence>
<gene>
    <name evidence="3" type="ORF">A3D91_01685</name>
</gene>
<dbReference type="PROSITE" id="PS51740">
    <property type="entry name" value="SPOVT_ABRB"/>
    <property type="match status" value="1"/>
</dbReference>
<evidence type="ECO:0000313" key="4">
    <source>
        <dbReference type="Proteomes" id="UP000178127"/>
    </source>
</evidence>
<dbReference type="EMBL" id="MEVD01000004">
    <property type="protein sequence ID" value="OGC54237.1"/>
    <property type="molecule type" value="Genomic_DNA"/>
</dbReference>
<sequence>MKKELQKYIKSFSKGQITVPKEFREILGLSNEFWLKLYIRDEKIIAEPVERNSVKQTSYLDTLKEVDTSWFDEKTETELKDSRKAIKLREKKYYD</sequence>
<proteinExistence type="predicted"/>
<evidence type="ECO:0000256" key="1">
    <source>
        <dbReference type="PROSITE-ProRule" id="PRU01076"/>
    </source>
</evidence>
<evidence type="ECO:0000313" key="3">
    <source>
        <dbReference type="EMBL" id="OGC54237.1"/>
    </source>
</evidence>
<accession>A0A1F4VAL6</accession>